<keyword evidence="3" id="KW-0067">ATP-binding</keyword>
<proteinExistence type="predicted"/>
<dbReference type="Gene3D" id="3.30.1360.40">
    <property type="match status" value="1"/>
</dbReference>
<evidence type="ECO:0000259" key="5">
    <source>
        <dbReference type="SMART" id="SM00796"/>
    </source>
</evidence>
<dbReference type="NCBIfam" id="TIGR00370">
    <property type="entry name" value="5-oxoprolinase subunit PxpB"/>
    <property type="match status" value="1"/>
</dbReference>
<organism evidence="6 7">
    <name type="scientific">Thermoactinomyces intermedius</name>
    <dbReference type="NCBI Taxonomy" id="2024"/>
    <lineage>
        <taxon>Bacteria</taxon>
        <taxon>Bacillati</taxon>
        <taxon>Bacillota</taxon>
        <taxon>Bacilli</taxon>
        <taxon>Bacillales</taxon>
        <taxon>Thermoactinomycetaceae</taxon>
        <taxon>Thermoactinomyces</taxon>
    </lineage>
</organism>
<keyword evidence="4" id="KW-0812">Transmembrane</keyword>
<dbReference type="PANTHER" id="PTHR34698">
    <property type="entry name" value="5-OXOPROLINASE SUBUNIT B"/>
    <property type="match status" value="1"/>
</dbReference>
<dbReference type="Pfam" id="PF02682">
    <property type="entry name" value="CT_C_D"/>
    <property type="match status" value="1"/>
</dbReference>
<comment type="caution">
    <text evidence="6">The sequence shown here is derived from an EMBL/GenBank/DDBJ whole genome shotgun (WGS) entry which is preliminary data.</text>
</comment>
<keyword evidence="7" id="KW-1185">Reference proteome</keyword>
<dbReference type="Gene3D" id="2.40.100.10">
    <property type="entry name" value="Cyclophilin-like"/>
    <property type="match status" value="1"/>
</dbReference>
<evidence type="ECO:0000256" key="2">
    <source>
        <dbReference type="ARBA" id="ARBA00022801"/>
    </source>
</evidence>
<keyword evidence="1" id="KW-0547">Nucleotide-binding</keyword>
<sequence length="254" mass="28215">MIRFRCLGEQALIVELGDRIDPAVHRKVLAFCKWLEQQKINGVVEWVPSYTGVTIHFDPFLLSSFELQSKLVDFSAESVDDGQDRVRVIEIPVCYGGEFGPDLEELARFRRMDAKEVIRIHAGGTYLVYMIGFVPGFAYLGGMSSRIAMPRRESPRPKIPAGSVGIAGEQTGVYPLEVPGGWRIIGRTPLPLFLPEQSPPSLLRAGDLVQFVPVDEPAFYAIKDKCNHGELPVAIRYVKGGKGSEWSSIRGLKL</sequence>
<dbReference type="EC" id="3.5.2.9" evidence="6"/>
<evidence type="ECO:0000313" key="7">
    <source>
        <dbReference type="Proteomes" id="UP000633619"/>
    </source>
</evidence>
<dbReference type="RefSeq" id="WP_181732738.1">
    <property type="nucleotide sequence ID" value="NZ_JACEIR010000011.1"/>
</dbReference>
<dbReference type="GO" id="GO:0005524">
    <property type="term" value="F:ATP binding"/>
    <property type="evidence" value="ECO:0007669"/>
    <property type="project" value="UniProtKB-KW"/>
</dbReference>
<feature type="transmembrane region" description="Helical" evidence="4">
    <location>
        <begin position="126"/>
        <end position="148"/>
    </location>
</feature>
<evidence type="ECO:0000313" key="6">
    <source>
        <dbReference type="EMBL" id="MBH8596055.1"/>
    </source>
</evidence>
<accession>A0A8I1DFY6</accession>
<dbReference type="Proteomes" id="UP000633619">
    <property type="component" value="Unassembled WGS sequence"/>
</dbReference>
<dbReference type="SUPFAM" id="SSF160467">
    <property type="entry name" value="PH0987 N-terminal domain-like"/>
    <property type="match status" value="1"/>
</dbReference>
<dbReference type="InterPro" id="IPR029000">
    <property type="entry name" value="Cyclophilin-like_dom_sf"/>
</dbReference>
<dbReference type="SUPFAM" id="SSF50891">
    <property type="entry name" value="Cyclophilin-like"/>
    <property type="match status" value="1"/>
</dbReference>
<keyword evidence="4" id="KW-1133">Transmembrane helix</keyword>
<evidence type="ECO:0000256" key="3">
    <source>
        <dbReference type="ARBA" id="ARBA00022840"/>
    </source>
</evidence>
<dbReference type="InterPro" id="IPR010016">
    <property type="entry name" value="PxpB"/>
</dbReference>
<gene>
    <name evidence="6" type="primary">pxpB</name>
    <name evidence="6" type="ORF">I8U20_12025</name>
</gene>
<evidence type="ECO:0000256" key="1">
    <source>
        <dbReference type="ARBA" id="ARBA00022741"/>
    </source>
</evidence>
<dbReference type="AlphaFoldDB" id="A0A8I1DFY6"/>
<feature type="domain" description="Carboxyltransferase" evidence="5">
    <location>
        <begin position="2"/>
        <end position="203"/>
    </location>
</feature>
<keyword evidence="4" id="KW-0472">Membrane</keyword>
<dbReference type="InterPro" id="IPR003833">
    <property type="entry name" value="CT_C_D"/>
</dbReference>
<name>A0A8I1DFY6_THEIN</name>
<reference evidence="6 7" key="1">
    <citation type="submission" date="2020-12" db="EMBL/GenBank/DDBJ databases">
        <title>WGS of Thermoactinomyces spp.</title>
        <authorList>
            <person name="Cheng K."/>
        </authorList>
    </citation>
    <scope>NUCLEOTIDE SEQUENCE [LARGE SCALE GENOMIC DNA]</scope>
    <source>
        <strain evidence="7">CICC 10671\DSM 43846</strain>
    </source>
</reference>
<protein>
    <submittedName>
        <fullName evidence="6">5-oxoprolinase subunit PxpB</fullName>
        <ecNumber evidence="6">3.5.2.9</ecNumber>
    </submittedName>
</protein>
<dbReference type="EMBL" id="JAECVW010000009">
    <property type="protein sequence ID" value="MBH8596055.1"/>
    <property type="molecule type" value="Genomic_DNA"/>
</dbReference>
<evidence type="ECO:0000256" key="4">
    <source>
        <dbReference type="SAM" id="Phobius"/>
    </source>
</evidence>
<dbReference type="PANTHER" id="PTHR34698:SF2">
    <property type="entry name" value="5-OXOPROLINASE SUBUNIT B"/>
    <property type="match status" value="1"/>
</dbReference>
<keyword evidence="2 6" id="KW-0378">Hydrolase</keyword>
<dbReference type="GO" id="GO:0017168">
    <property type="term" value="F:5-oxoprolinase (ATP-hydrolyzing) activity"/>
    <property type="evidence" value="ECO:0007669"/>
    <property type="project" value="UniProtKB-EC"/>
</dbReference>
<dbReference type="SMART" id="SM00796">
    <property type="entry name" value="AHS1"/>
    <property type="match status" value="1"/>
</dbReference>